<evidence type="ECO:0000313" key="3">
    <source>
        <dbReference type="Proteomes" id="UP001327560"/>
    </source>
</evidence>
<organism evidence="2 3">
    <name type="scientific">Canna indica</name>
    <name type="common">Indian-shot</name>
    <dbReference type="NCBI Taxonomy" id="4628"/>
    <lineage>
        <taxon>Eukaryota</taxon>
        <taxon>Viridiplantae</taxon>
        <taxon>Streptophyta</taxon>
        <taxon>Embryophyta</taxon>
        <taxon>Tracheophyta</taxon>
        <taxon>Spermatophyta</taxon>
        <taxon>Magnoliopsida</taxon>
        <taxon>Liliopsida</taxon>
        <taxon>Zingiberales</taxon>
        <taxon>Cannaceae</taxon>
        <taxon>Canna</taxon>
    </lineage>
</organism>
<feature type="region of interest" description="Disordered" evidence="1">
    <location>
        <begin position="1"/>
        <end position="23"/>
    </location>
</feature>
<dbReference type="Proteomes" id="UP001327560">
    <property type="component" value="Chromosome 6"/>
</dbReference>
<dbReference type="GO" id="GO:0048367">
    <property type="term" value="P:shoot system development"/>
    <property type="evidence" value="ECO:0007669"/>
    <property type="project" value="InterPro"/>
</dbReference>
<dbReference type="AlphaFoldDB" id="A0AAQ3KPF1"/>
<name>A0AAQ3KPF1_9LILI</name>
<gene>
    <name evidence="2" type="ORF">Cni_G18490</name>
</gene>
<dbReference type="PANTHER" id="PTHR33070">
    <property type="entry name" value="OS06G0725500 PROTEIN"/>
    <property type="match status" value="1"/>
</dbReference>
<accession>A0AAQ3KPF1</accession>
<evidence type="ECO:0000313" key="2">
    <source>
        <dbReference type="EMBL" id="WOL09737.1"/>
    </source>
</evidence>
<reference evidence="2 3" key="1">
    <citation type="submission" date="2023-10" db="EMBL/GenBank/DDBJ databases">
        <title>Chromosome-scale genome assembly provides insights into flower coloration mechanisms of Canna indica.</title>
        <authorList>
            <person name="Li C."/>
        </authorList>
    </citation>
    <scope>NUCLEOTIDE SEQUENCE [LARGE SCALE GENOMIC DNA]</scope>
    <source>
        <tissue evidence="2">Flower</tissue>
    </source>
</reference>
<proteinExistence type="predicted"/>
<dbReference type="PANTHER" id="PTHR33070:SF49">
    <property type="entry name" value="OS06G0725500 PROTEIN"/>
    <property type="match status" value="1"/>
</dbReference>
<keyword evidence="3" id="KW-1185">Reference proteome</keyword>
<protein>
    <submittedName>
        <fullName evidence="2">Uncharacterized protein</fullName>
    </submittedName>
</protein>
<dbReference type="EMBL" id="CP136895">
    <property type="protein sequence ID" value="WOL09737.1"/>
    <property type="molecule type" value="Genomic_DNA"/>
</dbReference>
<evidence type="ECO:0000256" key="1">
    <source>
        <dbReference type="SAM" id="MobiDB-lite"/>
    </source>
</evidence>
<dbReference type="GO" id="GO:0048364">
    <property type="term" value="P:root development"/>
    <property type="evidence" value="ECO:0007669"/>
    <property type="project" value="InterPro"/>
</dbReference>
<dbReference type="InterPro" id="IPR004320">
    <property type="entry name" value="BPS1_pln"/>
</dbReference>
<sequence>MVGRKFRRSESFPAPKPSGGRTAAAKSSFRARCISLPSRTHPLAAHLADDLHHLLSWTSSSSPSPDARCISDGLARLHLLLAGLPDVLQLPHAQDPLRRSRHRSPALADRLLDDFLRLADAHGSFRSALLALKQHLAAAQVALRRRDEPRLASCLRAQRRAGKDLTELSSAVRETRRRAQPAGFAAGTAATTEEAEVARVMWEVAVSVAEASETVFLGVAEISAAATASAADATSSRFPWAAAVLRWRARATSKSLKKKASPENGGEMLSEEKEVEKWRKAALEKLGAAEDAIGSLEIGGELVFRSLVNVRVTLLNLLTPAF</sequence>
<dbReference type="Pfam" id="PF03087">
    <property type="entry name" value="BPS1"/>
    <property type="match status" value="1"/>
</dbReference>